<proteinExistence type="predicted"/>
<gene>
    <name evidence="1" type="ORF">DL89DRAFT_64816</name>
</gene>
<dbReference type="AlphaFoldDB" id="A0A1Y1W0C7"/>
<dbReference type="Proteomes" id="UP000193922">
    <property type="component" value="Unassembled WGS sequence"/>
</dbReference>
<dbReference type="RefSeq" id="XP_040740552.1">
    <property type="nucleotide sequence ID" value="XM_040891939.1"/>
</dbReference>
<dbReference type="EMBL" id="MCFD01000015">
    <property type="protein sequence ID" value="ORX66564.1"/>
    <property type="molecule type" value="Genomic_DNA"/>
</dbReference>
<name>A0A1Y1W0C7_9FUNG</name>
<sequence length="211" mass="22464">MPHACRLVSTARWPCVGTTGCASAHVRRVPMAAVCRGWAAVQATPVATVYHGRACRRYQRRCVGAAARLEPAADRPAAAGPASSFAPGSSCFFPLFLLLLLLLDMQGCIQHRLLVMLQHALCIGCGAAPRAGLAVGSHSLDKPHDSCVVAVVAGHRLHHRLSLPDRSHWRTTLGARAGPYLPCSRIAQLPGCPSARRCYGTAQTSRTMSRG</sequence>
<keyword evidence="2" id="KW-1185">Reference proteome</keyword>
<comment type="caution">
    <text evidence="1">The sequence shown here is derived from an EMBL/GenBank/DDBJ whole genome shotgun (WGS) entry which is preliminary data.</text>
</comment>
<evidence type="ECO:0000313" key="2">
    <source>
        <dbReference type="Proteomes" id="UP000193922"/>
    </source>
</evidence>
<protein>
    <submittedName>
        <fullName evidence="1">Uncharacterized protein</fullName>
    </submittedName>
</protein>
<reference evidence="1 2" key="1">
    <citation type="submission" date="2016-07" db="EMBL/GenBank/DDBJ databases">
        <title>Pervasive Adenine N6-methylation of Active Genes in Fungi.</title>
        <authorList>
            <consortium name="DOE Joint Genome Institute"/>
            <person name="Mondo S.J."/>
            <person name="Dannebaum R.O."/>
            <person name="Kuo R.C."/>
            <person name="Labutti K."/>
            <person name="Haridas S."/>
            <person name="Kuo A."/>
            <person name="Salamov A."/>
            <person name="Ahrendt S.R."/>
            <person name="Lipzen A."/>
            <person name="Sullivan W."/>
            <person name="Andreopoulos W.B."/>
            <person name="Clum A."/>
            <person name="Lindquist E."/>
            <person name="Daum C."/>
            <person name="Ramamoorthy G.K."/>
            <person name="Gryganskyi A."/>
            <person name="Culley D."/>
            <person name="Magnuson J.K."/>
            <person name="James T.Y."/>
            <person name="O'Malley M.A."/>
            <person name="Stajich J.E."/>
            <person name="Spatafora J.W."/>
            <person name="Visel A."/>
            <person name="Grigoriev I.V."/>
        </authorList>
    </citation>
    <scope>NUCLEOTIDE SEQUENCE [LARGE SCALE GENOMIC DNA]</scope>
    <source>
        <strain evidence="1 2">ATCC 12442</strain>
    </source>
</reference>
<evidence type="ECO:0000313" key="1">
    <source>
        <dbReference type="EMBL" id="ORX66564.1"/>
    </source>
</evidence>
<dbReference type="GeneID" id="63808587"/>
<accession>A0A1Y1W0C7</accession>
<organism evidence="1 2">
    <name type="scientific">Linderina pennispora</name>
    <dbReference type="NCBI Taxonomy" id="61395"/>
    <lineage>
        <taxon>Eukaryota</taxon>
        <taxon>Fungi</taxon>
        <taxon>Fungi incertae sedis</taxon>
        <taxon>Zoopagomycota</taxon>
        <taxon>Kickxellomycotina</taxon>
        <taxon>Kickxellomycetes</taxon>
        <taxon>Kickxellales</taxon>
        <taxon>Kickxellaceae</taxon>
        <taxon>Linderina</taxon>
    </lineage>
</organism>